<reference evidence="4" key="2">
    <citation type="submission" date="2020-09" db="EMBL/GenBank/DDBJ databases">
        <authorList>
            <person name="Sun Q."/>
            <person name="Zhou Y."/>
        </authorList>
    </citation>
    <scope>NUCLEOTIDE SEQUENCE</scope>
    <source>
        <strain evidence="4">CGMCC 1.15178</strain>
    </source>
</reference>
<comment type="caution">
    <text evidence="4">The sequence shown here is derived from an EMBL/GenBank/DDBJ whole genome shotgun (WGS) entry which is preliminary data.</text>
</comment>
<feature type="domain" description="DUF1980" evidence="2">
    <location>
        <begin position="14"/>
        <end position="111"/>
    </location>
</feature>
<proteinExistence type="predicted"/>
<organism evidence="4 5">
    <name type="scientific">Paenibacillus nasutitermitis</name>
    <dbReference type="NCBI Taxonomy" id="1652958"/>
    <lineage>
        <taxon>Bacteria</taxon>
        <taxon>Bacillati</taxon>
        <taxon>Bacillota</taxon>
        <taxon>Bacilli</taxon>
        <taxon>Bacillales</taxon>
        <taxon>Paenibacillaceae</taxon>
        <taxon>Paenibacillus</taxon>
    </lineage>
</organism>
<name>A0A916Z485_9BACL</name>
<dbReference type="InterPro" id="IPR048447">
    <property type="entry name" value="DUF1980_C"/>
</dbReference>
<dbReference type="InterPro" id="IPR052955">
    <property type="entry name" value="UPF0703_membrane_permease"/>
</dbReference>
<accession>A0A916Z485</accession>
<dbReference type="Proteomes" id="UP000612456">
    <property type="component" value="Unassembled WGS sequence"/>
</dbReference>
<sequence>MTKKDRNTIVHHLLRAAIMSGFTFYIIHLSLSGNLLQYIAPRMAVYVKLSALGLCATAMYLVYSAIQVGRGNGAAAHDCNHEPSSSWLRNILIYGMFVFPLVIGFLLPDTIPGNSAASRNEAGFHDSGSFVGSGDHEHSLPLPAAGYLDALFPADEYTAPYARLGKHLYGMNEIIISDKQYLETLATLNMFREAFIGKTIEITGCVYRQEGMPVTQLAVSRLAMNCRSADSKPYGLIIDYPQAAHFPDDVWLNVRGTLEEGVFEKIPVSILKATHVETILPPEGIGLDGESLDSTFSIHLPDNSYVYPDNEWDH</sequence>
<dbReference type="Pfam" id="PF09323">
    <property type="entry name" value="DUF1980"/>
    <property type="match status" value="1"/>
</dbReference>
<feature type="transmembrane region" description="Helical" evidence="1">
    <location>
        <begin position="12"/>
        <end position="31"/>
    </location>
</feature>
<protein>
    <submittedName>
        <fullName evidence="4">Phosphate ABC transporter substrate-binding protein</fullName>
    </submittedName>
</protein>
<keyword evidence="1" id="KW-0812">Transmembrane</keyword>
<reference evidence="4" key="1">
    <citation type="journal article" date="2014" name="Int. J. Syst. Evol. Microbiol.">
        <title>Complete genome sequence of Corynebacterium casei LMG S-19264T (=DSM 44701T), isolated from a smear-ripened cheese.</title>
        <authorList>
            <consortium name="US DOE Joint Genome Institute (JGI-PGF)"/>
            <person name="Walter F."/>
            <person name="Albersmeier A."/>
            <person name="Kalinowski J."/>
            <person name="Ruckert C."/>
        </authorList>
    </citation>
    <scope>NUCLEOTIDE SEQUENCE</scope>
    <source>
        <strain evidence="4">CGMCC 1.15178</strain>
    </source>
</reference>
<feature type="transmembrane region" description="Helical" evidence="1">
    <location>
        <begin position="43"/>
        <end position="66"/>
    </location>
</feature>
<keyword evidence="5" id="KW-1185">Reference proteome</keyword>
<gene>
    <name evidence="4" type="ORF">GCM10010911_36740</name>
</gene>
<feature type="domain" description="DUF1980" evidence="3">
    <location>
        <begin position="153"/>
        <end position="283"/>
    </location>
</feature>
<dbReference type="Pfam" id="PF21537">
    <property type="entry name" value="DUF1980_C"/>
    <property type="match status" value="1"/>
</dbReference>
<dbReference type="RefSeq" id="WP_188993330.1">
    <property type="nucleotide sequence ID" value="NZ_BMHP01000002.1"/>
</dbReference>
<dbReference type="EMBL" id="BMHP01000002">
    <property type="protein sequence ID" value="GGD75447.1"/>
    <property type="molecule type" value="Genomic_DNA"/>
</dbReference>
<dbReference type="AlphaFoldDB" id="A0A916Z485"/>
<evidence type="ECO:0000256" key="1">
    <source>
        <dbReference type="SAM" id="Phobius"/>
    </source>
</evidence>
<evidence type="ECO:0000313" key="5">
    <source>
        <dbReference type="Proteomes" id="UP000612456"/>
    </source>
</evidence>
<dbReference type="InterPro" id="IPR048493">
    <property type="entry name" value="DUF1980_N"/>
</dbReference>
<dbReference type="PANTHER" id="PTHR40047:SF1">
    <property type="entry name" value="UPF0703 PROTEIN YCGQ"/>
    <property type="match status" value="1"/>
</dbReference>
<dbReference type="NCBIfam" id="TIGR03943">
    <property type="entry name" value="TIGR03943 family putative permease subunit"/>
    <property type="match status" value="1"/>
</dbReference>
<evidence type="ECO:0000259" key="2">
    <source>
        <dbReference type="Pfam" id="PF09323"/>
    </source>
</evidence>
<evidence type="ECO:0000259" key="3">
    <source>
        <dbReference type="Pfam" id="PF21537"/>
    </source>
</evidence>
<evidence type="ECO:0000313" key="4">
    <source>
        <dbReference type="EMBL" id="GGD75447.1"/>
    </source>
</evidence>
<feature type="transmembrane region" description="Helical" evidence="1">
    <location>
        <begin position="87"/>
        <end position="107"/>
    </location>
</feature>
<keyword evidence="1" id="KW-0472">Membrane</keyword>
<keyword evidence="1" id="KW-1133">Transmembrane helix</keyword>
<dbReference type="PANTHER" id="PTHR40047">
    <property type="entry name" value="UPF0703 PROTEIN YCGQ"/>
    <property type="match status" value="1"/>
</dbReference>
<dbReference type="InterPro" id="IPR015402">
    <property type="entry name" value="DUF1980"/>
</dbReference>